<dbReference type="Gene3D" id="2.20.140.10">
    <property type="entry name" value="WGR domain"/>
    <property type="match status" value="1"/>
</dbReference>
<dbReference type="PROSITE" id="PS51977">
    <property type="entry name" value="WGR"/>
    <property type="match status" value="1"/>
</dbReference>
<evidence type="ECO:0000313" key="3">
    <source>
        <dbReference type="Proteomes" id="UP000249393"/>
    </source>
</evidence>
<dbReference type="InterPro" id="IPR049809">
    <property type="entry name" value="YehF/YfeS-like_WGR"/>
</dbReference>
<dbReference type="SUPFAM" id="SSF142921">
    <property type="entry name" value="WGR domain-like"/>
    <property type="match status" value="1"/>
</dbReference>
<dbReference type="EMBL" id="QFQZ01000103">
    <property type="protein sequence ID" value="PZR30995.1"/>
    <property type="molecule type" value="Genomic_DNA"/>
</dbReference>
<dbReference type="Proteomes" id="UP000249393">
    <property type="component" value="Unassembled WGS sequence"/>
</dbReference>
<dbReference type="SMART" id="SM00773">
    <property type="entry name" value="WGR"/>
    <property type="match status" value="1"/>
</dbReference>
<evidence type="ECO:0000313" key="2">
    <source>
        <dbReference type="EMBL" id="PZR30995.1"/>
    </source>
</evidence>
<comment type="caution">
    <text evidence="2">The sequence shown here is derived from an EMBL/GenBank/DDBJ whole genome shotgun (WGS) entry which is preliminary data.</text>
</comment>
<sequence length="80" mass="9212">MDHELYRRDATRNMARFYGLMVVPGLFGQTGLCRTWGRIGARGGRSIVEWFATPDAAEARLEDLRRQKLRRGYQPAPSAW</sequence>
<name>A0A2W5V6V7_9CAUL</name>
<reference evidence="2 3" key="1">
    <citation type="submission" date="2017-08" db="EMBL/GenBank/DDBJ databases">
        <title>Infants hospitalized years apart are colonized by the same room-sourced microbial strains.</title>
        <authorList>
            <person name="Brooks B."/>
            <person name="Olm M.R."/>
            <person name="Firek B.A."/>
            <person name="Baker R."/>
            <person name="Thomas B.C."/>
            <person name="Morowitz M.J."/>
            <person name="Banfield J.F."/>
        </authorList>
    </citation>
    <scope>NUCLEOTIDE SEQUENCE [LARGE SCALE GENOMIC DNA]</scope>
    <source>
        <strain evidence="2">S2_003_000_R2_4</strain>
    </source>
</reference>
<accession>A0A2W5V6V7</accession>
<feature type="domain" description="WGR" evidence="1">
    <location>
        <begin position="1"/>
        <end position="80"/>
    </location>
</feature>
<organism evidence="2 3">
    <name type="scientific">Caulobacter segnis</name>
    <dbReference type="NCBI Taxonomy" id="88688"/>
    <lineage>
        <taxon>Bacteria</taxon>
        <taxon>Pseudomonadati</taxon>
        <taxon>Pseudomonadota</taxon>
        <taxon>Alphaproteobacteria</taxon>
        <taxon>Caulobacterales</taxon>
        <taxon>Caulobacteraceae</taxon>
        <taxon>Caulobacter</taxon>
    </lineage>
</organism>
<protein>
    <submittedName>
        <fullName evidence="2">WGR domain-containing protein</fullName>
    </submittedName>
</protein>
<dbReference type="CDD" id="cd07996">
    <property type="entry name" value="WGR_MMR_like"/>
    <property type="match status" value="1"/>
</dbReference>
<proteinExistence type="predicted"/>
<dbReference type="AlphaFoldDB" id="A0A2W5V6V7"/>
<evidence type="ECO:0000259" key="1">
    <source>
        <dbReference type="PROSITE" id="PS51977"/>
    </source>
</evidence>
<gene>
    <name evidence="2" type="ORF">DI526_20965</name>
</gene>
<dbReference type="RefSeq" id="WP_304282338.1">
    <property type="nucleotide sequence ID" value="NZ_QFQZ01000103.1"/>
</dbReference>
<dbReference type="InterPro" id="IPR036930">
    <property type="entry name" value="WGR_dom_sf"/>
</dbReference>
<dbReference type="Pfam" id="PF05406">
    <property type="entry name" value="WGR"/>
    <property type="match status" value="1"/>
</dbReference>
<dbReference type="InterPro" id="IPR008893">
    <property type="entry name" value="WGR_domain"/>
</dbReference>